<dbReference type="InterPro" id="IPR013783">
    <property type="entry name" value="Ig-like_fold"/>
</dbReference>
<evidence type="ECO:0000259" key="1">
    <source>
        <dbReference type="Pfam" id="PF19077"/>
    </source>
</evidence>
<protein>
    <submittedName>
        <fullName evidence="2">Ig-like domain protein</fullName>
    </submittedName>
</protein>
<sequence>MAIKTVQAIINGQTYNLTKNASTGKWEATLTAPGKTSYNLTGGYYNVTVKATNDAGTTGTADAATLNGLKLVVKETVAPVITIVSPSEGAYVSNSKQPVVFTVVDETDGSGVDLSTLVVKQDGTAVASSAITSTPITNGYQVTYTPAAALSDGSHTVTIDCKDHDGNAAAQKSTTYKVDTVPPVLNITAPVAGLVTASSALTIAGTTNDATSSPVTIAVKLNGVDQGAVSVASNGNFTKSVTLAEGENTIVVTATDAAGQTTTVSRTVTLDTSVPVIKSATIVPNPVDTGATMVISVTIE</sequence>
<name>A0A8S5QUV3_9CAUD</name>
<evidence type="ECO:0000313" key="2">
    <source>
        <dbReference type="EMBL" id="DAE22635.1"/>
    </source>
</evidence>
<proteinExistence type="predicted"/>
<feature type="domain" description="Bacterial Ig-like" evidence="1">
    <location>
        <begin position="114"/>
        <end position="180"/>
    </location>
</feature>
<dbReference type="EMBL" id="BK015735">
    <property type="protein sequence ID" value="DAE22635.1"/>
    <property type="molecule type" value="Genomic_DNA"/>
</dbReference>
<reference evidence="2" key="1">
    <citation type="journal article" date="2021" name="Proc. Natl. Acad. Sci. U.S.A.">
        <title>A Catalog of Tens of Thousands of Viruses from Human Metagenomes Reveals Hidden Associations with Chronic Diseases.</title>
        <authorList>
            <person name="Tisza M.J."/>
            <person name="Buck C.B."/>
        </authorList>
    </citation>
    <scope>NUCLEOTIDE SEQUENCE</scope>
    <source>
        <strain evidence="2">Ct5co22</strain>
    </source>
</reference>
<dbReference type="Gene3D" id="2.60.40.10">
    <property type="entry name" value="Immunoglobulins"/>
    <property type="match status" value="2"/>
</dbReference>
<dbReference type="Pfam" id="PF09136">
    <property type="entry name" value="Glucodextran_B"/>
    <property type="match status" value="1"/>
</dbReference>
<dbReference type="InterPro" id="IPR044016">
    <property type="entry name" value="Big_13"/>
</dbReference>
<organism evidence="2">
    <name type="scientific">Siphoviridae sp. ct5co22</name>
    <dbReference type="NCBI Taxonomy" id="2826294"/>
    <lineage>
        <taxon>Viruses</taxon>
        <taxon>Duplodnaviria</taxon>
        <taxon>Heunggongvirae</taxon>
        <taxon>Uroviricota</taxon>
        <taxon>Caudoviricetes</taxon>
    </lineage>
</organism>
<dbReference type="Pfam" id="PF19077">
    <property type="entry name" value="Big_13"/>
    <property type="match status" value="1"/>
</dbReference>
<accession>A0A8S5QUV3</accession>